<keyword evidence="5 10" id="KW-0949">S-adenosyl-L-methionine</keyword>
<keyword evidence="6 10" id="KW-0819">tRNA processing</keyword>
<evidence type="ECO:0000256" key="6">
    <source>
        <dbReference type="ARBA" id="ARBA00022694"/>
    </source>
</evidence>
<gene>
    <name evidence="10 13" type="primary">mnmC</name>
    <name evidence="13" type="ORF">HX882_04385</name>
</gene>
<dbReference type="NCBIfam" id="TIGR03197">
    <property type="entry name" value="MnmC_Cterm"/>
    <property type="match status" value="1"/>
</dbReference>
<dbReference type="EC" id="2.1.1.61" evidence="10"/>
<organism evidence="13 14">
    <name type="scientific">Pseudomonas gingeri</name>
    <dbReference type="NCBI Taxonomy" id="117681"/>
    <lineage>
        <taxon>Bacteria</taxon>
        <taxon>Pseudomonadati</taxon>
        <taxon>Pseudomonadota</taxon>
        <taxon>Gammaproteobacteria</taxon>
        <taxon>Pseudomonadales</taxon>
        <taxon>Pseudomonadaceae</taxon>
        <taxon>Pseudomonas</taxon>
    </lineage>
</organism>
<dbReference type="EC" id="1.5.-.-" evidence="10"/>
<comment type="similarity">
    <text evidence="10">In the C-terminal section; belongs to the DAO family.</text>
</comment>
<name>A0A7Y8C072_9PSED</name>
<keyword evidence="3 10" id="KW-0285">Flavoprotein</keyword>
<dbReference type="InterPro" id="IPR017610">
    <property type="entry name" value="tRNA_S-uridine_synth_MnmC_C"/>
</dbReference>
<comment type="catalytic activity">
    <reaction evidence="10">
        <text>5-aminomethyl-2-thiouridine(34) in tRNA + S-adenosyl-L-methionine = 5-methylaminomethyl-2-thiouridine(34) in tRNA + S-adenosyl-L-homocysteine + H(+)</text>
        <dbReference type="Rhea" id="RHEA:19569"/>
        <dbReference type="Rhea" id="RHEA-COMP:10195"/>
        <dbReference type="Rhea" id="RHEA-COMP:10197"/>
        <dbReference type="ChEBI" id="CHEBI:15378"/>
        <dbReference type="ChEBI" id="CHEBI:57856"/>
        <dbReference type="ChEBI" id="CHEBI:59789"/>
        <dbReference type="ChEBI" id="CHEBI:74454"/>
        <dbReference type="ChEBI" id="CHEBI:74455"/>
        <dbReference type="EC" id="2.1.1.61"/>
    </reaction>
</comment>
<evidence type="ECO:0000256" key="7">
    <source>
        <dbReference type="ARBA" id="ARBA00022827"/>
    </source>
</evidence>
<dbReference type="RefSeq" id="WP_177100184.1">
    <property type="nucleotide sequence ID" value="NZ_JACAQB010000003.1"/>
</dbReference>
<keyword evidence="9 10" id="KW-0511">Multifunctional enzyme</keyword>
<dbReference type="PANTHER" id="PTHR13847">
    <property type="entry name" value="SARCOSINE DEHYDROGENASE-RELATED"/>
    <property type="match status" value="1"/>
</dbReference>
<dbReference type="Pfam" id="PF01266">
    <property type="entry name" value="DAO"/>
    <property type="match status" value="1"/>
</dbReference>
<keyword evidence="4 10" id="KW-0808">Transferase</keyword>
<keyword evidence="2 10" id="KW-0489">Methyltransferase</keyword>
<evidence type="ECO:0000256" key="4">
    <source>
        <dbReference type="ARBA" id="ARBA00022679"/>
    </source>
</evidence>
<dbReference type="SUPFAM" id="SSF53335">
    <property type="entry name" value="S-adenosyl-L-methionine-dependent methyltransferases"/>
    <property type="match status" value="1"/>
</dbReference>
<evidence type="ECO:0000256" key="10">
    <source>
        <dbReference type="HAMAP-Rule" id="MF_01102"/>
    </source>
</evidence>
<dbReference type="InterPro" id="IPR029063">
    <property type="entry name" value="SAM-dependent_MTases_sf"/>
</dbReference>
<evidence type="ECO:0000256" key="8">
    <source>
        <dbReference type="ARBA" id="ARBA00023002"/>
    </source>
</evidence>
<evidence type="ECO:0000259" key="11">
    <source>
        <dbReference type="Pfam" id="PF01266"/>
    </source>
</evidence>
<evidence type="ECO:0000256" key="9">
    <source>
        <dbReference type="ARBA" id="ARBA00023268"/>
    </source>
</evidence>
<comment type="similarity">
    <text evidence="10">In the N-terminal section; belongs to the methyltransferase superfamily. tRNA (mnm(5)s(2)U34)-methyltransferase family.</text>
</comment>
<comment type="subcellular location">
    <subcellularLocation>
        <location evidence="10">Cytoplasm</location>
    </subcellularLocation>
</comment>
<comment type="caution">
    <text evidence="13">The sequence shown here is derived from an EMBL/GenBank/DDBJ whole genome shotgun (WGS) entry which is preliminary data.</text>
</comment>
<keyword evidence="7 10" id="KW-0274">FAD</keyword>
<evidence type="ECO:0000256" key="3">
    <source>
        <dbReference type="ARBA" id="ARBA00022630"/>
    </source>
</evidence>
<proteinExistence type="inferred from homology"/>
<dbReference type="InterPro" id="IPR023032">
    <property type="entry name" value="tRNA_MAMT_biosynth_bifunc_MnmC"/>
</dbReference>
<reference evidence="13 14" key="1">
    <citation type="submission" date="2020-04" db="EMBL/GenBank/DDBJ databases">
        <title>Molecular characterization of pseudomonads from Agaricus bisporus reveal novel blotch 2 pathogens in Western Europe.</title>
        <authorList>
            <person name="Taparia T."/>
            <person name="Krijger M."/>
            <person name="Haynes E."/>
            <person name="Elpinstone J.G."/>
            <person name="Noble R."/>
            <person name="Van Der Wolf J."/>
        </authorList>
    </citation>
    <scope>NUCLEOTIDE SEQUENCE [LARGE SCALE GENOMIC DNA]</scope>
    <source>
        <strain evidence="13 14">H7001</strain>
    </source>
</reference>
<evidence type="ECO:0000256" key="1">
    <source>
        <dbReference type="ARBA" id="ARBA00022490"/>
    </source>
</evidence>
<dbReference type="AlphaFoldDB" id="A0A7Y8C072"/>
<dbReference type="EMBL" id="JACAQB010000003">
    <property type="protein sequence ID" value="NWB95130.1"/>
    <property type="molecule type" value="Genomic_DNA"/>
</dbReference>
<evidence type="ECO:0000256" key="5">
    <source>
        <dbReference type="ARBA" id="ARBA00022691"/>
    </source>
</evidence>
<dbReference type="GO" id="GO:0005737">
    <property type="term" value="C:cytoplasm"/>
    <property type="evidence" value="ECO:0007669"/>
    <property type="project" value="UniProtKB-SubCell"/>
</dbReference>
<dbReference type="Proteomes" id="UP000539985">
    <property type="component" value="Unassembled WGS sequence"/>
</dbReference>
<evidence type="ECO:0000313" key="14">
    <source>
        <dbReference type="Proteomes" id="UP000539985"/>
    </source>
</evidence>
<dbReference type="NCBIfam" id="NF002481">
    <property type="entry name" value="PRK01747.1-2"/>
    <property type="match status" value="1"/>
</dbReference>
<dbReference type="PANTHER" id="PTHR13847:SF283">
    <property type="entry name" value="TRNA 5-METHYLAMINOMETHYL-2-THIOURIDINE BIOSYNTHESIS BIFUNCTIONAL PROTEIN MNMC"/>
    <property type="match status" value="1"/>
</dbReference>
<dbReference type="InterPro" id="IPR006076">
    <property type="entry name" value="FAD-dep_OxRdtase"/>
</dbReference>
<evidence type="ECO:0000259" key="12">
    <source>
        <dbReference type="Pfam" id="PF05430"/>
    </source>
</evidence>
<dbReference type="InterPro" id="IPR036188">
    <property type="entry name" value="FAD/NAD-bd_sf"/>
</dbReference>
<feature type="domain" description="FAD dependent oxidoreductase" evidence="11">
    <location>
        <begin position="268"/>
        <end position="633"/>
    </location>
</feature>
<dbReference type="GO" id="GO:0032259">
    <property type="term" value="P:methylation"/>
    <property type="evidence" value="ECO:0007669"/>
    <property type="project" value="UniProtKB-KW"/>
</dbReference>
<protein>
    <recommendedName>
        <fullName evidence="10">tRNA 5-methylaminomethyl-2-thiouridine biosynthesis bifunctional protein MnmC</fullName>
        <shortName evidence="10">tRNA mnm(5)s(2)U biosynthesis bifunctional protein</shortName>
    </recommendedName>
    <domain>
        <recommendedName>
            <fullName evidence="10">tRNA (mnm(5)s(2)U34)-methyltransferase</fullName>
            <ecNumber evidence="10">2.1.1.61</ecNumber>
        </recommendedName>
    </domain>
    <domain>
        <recommendedName>
            <fullName evidence="10">FAD-dependent cmnm(5)s(2)U34 oxidoreductase</fullName>
            <ecNumber evidence="10">1.5.-.-</ecNumber>
        </recommendedName>
    </domain>
</protein>
<keyword evidence="1 10" id="KW-0963">Cytoplasm</keyword>
<accession>A0A7Y8C072</accession>
<dbReference type="GO" id="GO:0016645">
    <property type="term" value="F:oxidoreductase activity, acting on the CH-NH group of donors"/>
    <property type="evidence" value="ECO:0007669"/>
    <property type="project" value="InterPro"/>
</dbReference>
<dbReference type="Gene3D" id="3.40.50.150">
    <property type="entry name" value="Vaccinia Virus protein VP39"/>
    <property type="match status" value="1"/>
</dbReference>
<dbReference type="GO" id="GO:0002098">
    <property type="term" value="P:tRNA wobble uridine modification"/>
    <property type="evidence" value="ECO:0007669"/>
    <property type="project" value="TreeGrafter"/>
</dbReference>
<comment type="cofactor">
    <cofactor evidence="10">
        <name>FAD</name>
        <dbReference type="ChEBI" id="CHEBI:57692"/>
    </cofactor>
</comment>
<dbReference type="SUPFAM" id="SSF51905">
    <property type="entry name" value="FAD/NAD(P)-binding domain"/>
    <property type="match status" value="1"/>
</dbReference>
<dbReference type="InterPro" id="IPR008471">
    <property type="entry name" value="MnmC-like_methylTransf"/>
</dbReference>
<dbReference type="GO" id="GO:0004808">
    <property type="term" value="F:tRNA (5-methylaminomethyl-2-thiouridylate)(34)-methyltransferase activity"/>
    <property type="evidence" value="ECO:0007669"/>
    <property type="project" value="UniProtKB-EC"/>
</dbReference>
<dbReference type="Pfam" id="PF05430">
    <property type="entry name" value="Methyltransf_30"/>
    <property type="match status" value="1"/>
</dbReference>
<comment type="function">
    <text evidence="10">Catalyzes the last two steps in the biosynthesis of 5-methylaminomethyl-2-thiouridine (mnm(5)s(2)U) at the wobble position (U34) in tRNA. Catalyzes the FAD-dependent demodification of cmnm(5)s(2)U34 to nm(5)s(2)U34, followed by the transfer of a methyl group from S-adenosyl-L-methionine to nm(5)s(2)U34, to form mnm(5)s(2)U34.</text>
</comment>
<dbReference type="GO" id="GO:0050660">
    <property type="term" value="F:flavin adenine dinucleotide binding"/>
    <property type="evidence" value="ECO:0007669"/>
    <property type="project" value="UniProtKB-UniRule"/>
</dbReference>
<dbReference type="Gene3D" id="3.30.9.10">
    <property type="entry name" value="D-Amino Acid Oxidase, subunit A, domain 2"/>
    <property type="match status" value="1"/>
</dbReference>
<keyword evidence="8 10" id="KW-0560">Oxidoreductase</keyword>
<evidence type="ECO:0000313" key="13">
    <source>
        <dbReference type="EMBL" id="NWB95130.1"/>
    </source>
</evidence>
<dbReference type="Gene3D" id="3.50.50.60">
    <property type="entry name" value="FAD/NAD(P)-binding domain"/>
    <property type="match status" value="1"/>
</dbReference>
<dbReference type="NCBIfam" id="NF033855">
    <property type="entry name" value="tRNA_MNMC2"/>
    <property type="match status" value="1"/>
</dbReference>
<feature type="region of interest" description="FAD-dependent cmnm(5)s(2)U34 oxidoreductase" evidence="10">
    <location>
        <begin position="271"/>
        <end position="670"/>
    </location>
</feature>
<dbReference type="HAMAP" id="MF_01102">
    <property type="entry name" value="MnmC"/>
    <property type="match status" value="1"/>
</dbReference>
<dbReference type="InterPro" id="IPR047785">
    <property type="entry name" value="tRNA_MNMC2"/>
</dbReference>
<feature type="domain" description="MnmC-like methyltransferase" evidence="12">
    <location>
        <begin position="117"/>
        <end position="237"/>
    </location>
</feature>
<evidence type="ECO:0000256" key="2">
    <source>
        <dbReference type="ARBA" id="ARBA00022603"/>
    </source>
</evidence>
<sequence>MTSVIPNPPAHAQIDWDDQGRPHSRVFDDVYFSDKSGLDETRYVFLEQNRLRERFTALGPNERLVIGETGFGTGLNFLCAWQLFEACAVPGARLHFVSVEKYPLSRADLQRALTLWPELATFSTQLLSQYVAIHQGFQRLLLDNGRVTLTLLIGDALEQLPQLDAQIDAWFLDGFAPAKNPEMWTPELFAELARLAAPGATLSTFTSTGWVRRSLNAAGFKMRRTPGIGHKWEILRGEFIGWPAEIAVPPLAKPWFARPQLPGGERRALVIGGGLAGCASAASLAARGWQVCLLERHGALAEEASGNPQGVLYLKLSAHGTALSQLILSGFGHTRRLLEQLQRGLDWDGCGVLQLAFDEKEAERQAQLATAFSPELLHVLDQAQSQALAGVALKHGGLFFPEGGWVHPPALCHWQANHPNIEVRPHHDALELRQVDGQWQAWDADTLLGSAPVVILAGAAEVKRFAASAGLPLKRIRGQITRLAQTAGSAALNTVVCAEGYVAPARLGEHTLGASFDFKSEDLAPTTAEHIGNLGLLQDISPDLALRLNAADLAPEQLQGRAAFRCTSADYLPIVGPLADPQSFADAYDILARDARQVPQVPCPWLEGLYINSGHGSRGLISAPLSGELLAAWLENEPLPLPRSIAEACHPNRFALRALMRGTGKSRTSP</sequence>
<feature type="region of interest" description="tRNA (mnm(5)s(2)U34)-methyltransferase" evidence="10">
    <location>
        <begin position="1"/>
        <end position="240"/>
    </location>
</feature>